<feature type="domain" description="FAD-binding" evidence="7">
    <location>
        <begin position="18"/>
        <end position="378"/>
    </location>
</feature>
<evidence type="ECO:0000256" key="3">
    <source>
        <dbReference type="ARBA" id="ARBA00022827"/>
    </source>
</evidence>
<dbReference type="EMBL" id="FJOG01000019">
    <property type="protein sequence ID" value="CZR61935.1"/>
    <property type="molecule type" value="Genomic_DNA"/>
</dbReference>
<dbReference type="OrthoDB" id="16820at2759"/>
<gene>
    <name evidence="8" type="ORF">PAC_11832</name>
</gene>
<accession>A0A1L7XA82</accession>
<dbReference type="FunFam" id="3.50.50.60:FF:000115">
    <property type="entry name" value="Salicylate hydroxylase, putative"/>
    <property type="match status" value="1"/>
</dbReference>
<dbReference type="GO" id="GO:0004497">
    <property type="term" value="F:monooxygenase activity"/>
    <property type="evidence" value="ECO:0007669"/>
    <property type="project" value="UniProtKB-KW"/>
</dbReference>
<comment type="similarity">
    <text evidence="1">Belongs to the paxM FAD-dependent monooxygenase family.</text>
</comment>
<keyword evidence="2" id="KW-0285">Flavoprotein</keyword>
<keyword evidence="6" id="KW-0812">Transmembrane</keyword>
<dbReference type="Proteomes" id="UP000184330">
    <property type="component" value="Unassembled WGS sequence"/>
</dbReference>
<evidence type="ECO:0000256" key="5">
    <source>
        <dbReference type="ARBA" id="ARBA00023033"/>
    </source>
</evidence>
<evidence type="ECO:0000256" key="2">
    <source>
        <dbReference type="ARBA" id="ARBA00022630"/>
    </source>
</evidence>
<dbReference type="InterPro" id="IPR050493">
    <property type="entry name" value="FAD-dep_Monooxygenase_BioMet"/>
</dbReference>
<sequence>MEPYKNNFIIPQTSYSLNILIIGAGIAGLTSAIGLSLSGHHVRIYEQASQITEVGAGIQIAPNAARILRRFGLLDRVMEKANVLKRNSLRRWEDGRELAVVEFGEKIEEKYHAPLAVIHRADLQSILLQAVENLGVQIHLSSKIISADPSFAARLQLESKEWISGDIVICAGGIKSSIRRQTLSAHGIEDQSYPTGDAAYRVLIPEHRMVNDPQALELLASNIGMRWMGPGGHIMAYPIKNNTVYNMVLLHPSKPSTSTHSQTESWTTKGDKREMMDFYKDWNPLVQNLLSYVPDGEVIEWTLNSHPPLERWVEGRCVLVGDACHPMLPYVAQGAAQAIEDAGVLTCALSLISSSSPSDIESALKIYELIRKDRGEKIQSSAAVTRKALHLPDGPEQEKRDEAIWASSNGGNGRNPDLWADSKWQDFMWSVDVMKDCVDNWEKWIAKAQGHHLDGLKATL</sequence>
<dbReference type="InterPro" id="IPR002938">
    <property type="entry name" value="FAD-bd"/>
</dbReference>
<proteinExistence type="inferred from homology"/>
<dbReference type="Gene3D" id="3.50.50.60">
    <property type="entry name" value="FAD/NAD(P)-binding domain"/>
    <property type="match status" value="1"/>
</dbReference>
<dbReference type="STRING" id="576137.A0A1L7XA82"/>
<evidence type="ECO:0000256" key="6">
    <source>
        <dbReference type="SAM" id="Phobius"/>
    </source>
</evidence>
<dbReference type="SUPFAM" id="SSF51905">
    <property type="entry name" value="FAD/NAD(P)-binding domain"/>
    <property type="match status" value="1"/>
</dbReference>
<dbReference type="PANTHER" id="PTHR13789:SF147">
    <property type="entry name" value="PUTATIVE (AFU_ORTHOLOGUE AFUA_2G01950)-RELATED"/>
    <property type="match status" value="1"/>
</dbReference>
<protein>
    <submittedName>
        <fullName evidence="8">Related to salicylate hydroxylase</fullName>
    </submittedName>
</protein>
<evidence type="ECO:0000259" key="7">
    <source>
        <dbReference type="Pfam" id="PF01494"/>
    </source>
</evidence>
<feature type="transmembrane region" description="Helical" evidence="6">
    <location>
        <begin position="15"/>
        <end position="37"/>
    </location>
</feature>
<keyword evidence="5" id="KW-0503">Monooxygenase</keyword>
<organism evidence="8 9">
    <name type="scientific">Phialocephala subalpina</name>
    <dbReference type="NCBI Taxonomy" id="576137"/>
    <lineage>
        <taxon>Eukaryota</taxon>
        <taxon>Fungi</taxon>
        <taxon>Dikarya</taxon>
        <taxon>Ascomycota</taxon>
        <taxon>Pezizomycotina</taxon>
        <taxon>Leotiomycetes</taxon>
        <taxon>Helotiales</taxon>
        <taxon>Mollisiaceae</taxon>
        <taxon>Phialocephala</taxon>
        <taxon>Phialocephala fortinii species complex</taxon>
    </lineage>
</organism>
<dbReference type="PANTHER" id="PTHR13789">
    <property type="entry name" value="MONOOXYGENASE"/>
    <property type="match status" value="1"/>
</dbReference>
<evidence type="ECO:0000256" key="1">
    <source>
        <dbReference type="ARBA" id="ARBA00007992"/>
    </source>
</evidence>
<dbReference type="InterPro" id="IPR036188">
    <property type="entry name" value="FAD/NAD-bd_sf"/>
</dbReference>
<keyword evidence="3" id="KW-0274">FAD</keyword>
<dbReference type="SUPFAM" id="SSF54373">
    <property type="entry name" value="FAD-linked reductases, C-terminal domain"/>
    <property type="match status" value="1"/>
</dbReference>
<keyword evidence="4" id="KW-0560">Oxidoreductase</keyword>
<dbReference type="AlphaFoldDB" id="A0A1L7XA82"/>
<name>A0A1L7XA82_9HELO</name>
<evidence type="ECO:0000313" key="9">
    <source>
        <dbReference type="Proteomes" id="UP000184330"/>
    </source>
</evidence>
<dbReference type="Pfam" id="PF01494">
    <property type="entry name" value="FAD_binding_3"/>
    <property type="match status" value="1"/>
</dbReference>
<dbReference type="PRINTS" id="PR00420">
    <property type="entry name" value="RNGMNOXGNASE"/>
</dbReference>
<keyword evidence="6" id="KW-1133">Transmembrane helix</keyword>
<evidence type="ECO:0000313" key="8">
    <source>
        <dbReference type="EMBL" id="CZR61935.1"/>
    </source>
</evidence>
<dbReference type="GO" id="GO:0071949">
    <property type="term" value="F:FAD binding"/>
    <property type="evidence" value="ECO:0007669"/>
    <property type="project" value="InterPro"/>
</dbReference>
<keyword evidence="9" id="KW-1185">Reference proteome</keyword>
<evidence type="ECO:0000256" key="4">
    <source>
        <dbReference type="ARBA" id="ARBA00023002"/>
    </source>
</evidence>
<keyword evidence="6" id="KW-0472">Membrane</keyword>
<reference evidence="8 9" key="1">
    <citation type="submission" date="2016-03" db="EMBL/GenBank/DDBJ databases">
        <authorList>
            <person name="Ploux O."/>
        </authorList>
    </citation>
    <scope>NUCLEOTIDE SEQUENCE [LARGE SCALE GENOMIC DNA]</scope>
    <source>
        <strain evidence="8 9">UAMH 11012</strain>
    </source>
</reference>